<dbReference type="GO" id="GO:0007076">
    <property type="term" value="P:mitotic chromosome condensation"/>
    <property type="evidence" value="ECO:0007669"/>
    <property type="project" value="InterPro"/>
</dbReference>
<keyword evidence="6" id="KW-0963">Cytoplasm</keyword>
<dbReference type="GO" id="GO:0005737">
    <property type="term" value="C:cytoplasm"/>
    <property type="evidence" value="ECO:0007669"/>
    <property type="project" value="UniProtKB-SubCell"/>
</dbReference>
<name>A0A7J7J3G4_BUGNE</name>
<protein>
    <recommendedName>
        <fullName evidence="4">Condensin complex subunit 2</fullName>
    </recommendedName>
</protein>
<keyword evidence="8" id="KW-0498">Mitosis</keyword>
<evidence type="ECO:0000256" key="1">
    <source>
        <dbReference type="ARBA" id="ARBA00004286"/>
    </source>
</evidence>
<keyword evidence="10" id="KW-0131">Cell cycle</keyword>
<dbReference type="InterPro" id="IPR022816">
    <property type="entry name" value="Condensin_barren_su2"/>
</dbReference>
<dbReference type="EMBL" id="VXIV02003146">
    <property type="protein sequence ID" value="KAF6020750.1"/>
    <property type="molecule type" value="Genomic_DNA"/>
</dbReference>
<keyword evidence="13" id="KW-1185">Reference proteome</keyword>
<accession>A0A7J7J3G4</accession>
<dbReference type="PIRSF" id="PIRSF017126">
    <property type="entry name" value="Condensin_H"/>
    <property type="match status" value="1"/>
</dbReference>
<proteinExistence type="inferred from homology"/>
<feature type="compositionally biased region" description="Basic and acidic residues" evidence="11">
    <location>
        <begin position="128"/>
        <end position="155"/>
    </location>
</feature>
<feature type="region of interest" description="Disordered" evidence="11">
    <location>
        <begin position="128"/>
        <end position="161"/>
    </location>
</feature>
<comment type="subcellular location">
    <subcellularLocation>
        <location evidence="1">Chromosome</location>
    </subcellularLocation>
    <subcellularLocation>
        <location evidence="2">Cytoplasm</location>
    </subcellularLocation>
</comment>
<comment type="similarity">
    <text evidence="3">Belongs to the CND2 (condensin subunit 2) family.</text>
</comment>
<evidence type="ECO:0000256" key="11">
    <source>
        <dbReference type="SAM" id="MobiDB-lite"/>
    </source>
</evidence>
<evidence type="ECO:0000256" key="7">
    <source>
        <dbReference type="ARBA" id="ARBA00022618"/>
    </source>
</evidence>
<evidence type="ECO:0000256" key="6">
    <source>
        <dbReference type="ARBA" id="ARBA00022490"/>
    </source>
</evidence>
<keyword evidence="7" id="KW-0132">Cell division</keyword>
<dbReference type="OrthoDB" id="362021at2759"/>
<evidence type="ECO:0000256" key="4">
    <source>
        <dbReference type="ARBA" id="ARBA00016065"/>
    </source>
</evidence>
<evidence type="ECO:0000313" key="13">
    <source>
        <dbReference type="Proteomes" id="UP000593567"/>
    </source>
</evidence>
<evidence type="ECO:0000256" key="8">
    <source>
        <dbReference type="ARBA" id="ARBA00022776"/>
    </source>
</evidence>
<gene>
    <name evidence="12" type="ORF">EB796_020906</name>
</gene>
<sequence>MLSHLVNDDYSEKKRRLKARLSDAAQNHLNSPASEKRNVSNLAGWNASQITEHLYNCIQLSKDNKITVRNAFSLHLIDTMKDMLRKEKETNFQMAGSSIEAGAKIYASRVDALHIQAIQLLDQVSQLDKDGDKSGNSKSAEDGGKEGGEPGVRKNPDKRKKKIIETDLQKINVSGIDQAHEIDPLLQKLSKEGDSSFGGLLLGSLRCAYDIPALMLDMQCSTEAPEGFRLQDTSTEEHDLPQISLSTQVICPTFHKFQFGEETQHPIFDALDCRDDELKFNGDKEIPPAEDDIADFANNSFGDNGDDVNMMDEGEDKSEIVNYFGKSANTNTKTTFAPDGTFNSLLGLVADGGDYSFFGGMKNMWAGPGYWKAKRLNMLGGKRAGEDQENTIKVKKLATEKKQFVFDFEAEIDFDKMFKKTRAAISVTKQTLERYKKQSLNLPEDLHYKSKDLISLFTRPKVNIKIEQKPDAGRDVDTSTADYNYFNKNDTANFCPNISGATGEDNDDYQMSGISIQPPLLDLDDSLIAQPNLVEKISLQYAKRPKKVDFKRLKRNMWGLITEPTKDKENKAEGDENAKVCVQSGGVSFQLIYEKLPDLSPSYEAKDLSPPIAFVALLHMCNEKNLMLKATNSLFDDLEIFAGED</sequence>
<dbReference type="GO" id="GO:0000796">
    <property type="term" value="C:condensin complex"/>
    <property type="evidence" value="ECO:0007669"/>
    <property type="project" value="InterPro"/>
</dbReference>
<dbReference type="Pfam" id="PF05786">
    <property type="entry name" value="Cnd2"/>
    <property type="match status" value="2"/>
</dbReference>
<dbReference type="AlphaFoldDB" id="A0A7J7J3G4"/>
<dbReference type="Proteomes" id="UP000593567">
    <property type="component" value="Unassembled WGS sequence"/>
</dbReference>
<dbReference type="PANTHER" id="PTHR13108:SF9">
    <property type="entry name" value="CONDENSIN COMPLEX SUBUNIT 2"/>
    <property type="match status" value="1"/>
</dbReference>
<organism evidence="12 13">
    <name type="scientific">Bugula neritina</name>
    <name type="common">Brown bryozoan</name>
    <name type="synonym">Sertularia neritina</name>
    <dbReference type="NCBI Taxonomy" id="10212"/>
    <lineage>
        <taxon>Eukaryota</taxon>
        <taxon>Metazoa</taxon>
        <taxon>Spiralia</taxon>
        <taxon>Lophotrochozoa</taxon>
        <taxon>Bryozoa</taxon>
        <taxon>Gymnolaemata</taxon>
        <taxon>Cheilostomatida</taxon>
        <taxon>Flustrina</taxon>
        <taxon>Buguloidea</taxon>
        <taxon>Bugulidae</taxon>
        <taxon>Bugula</taxon>
    </lineage>
</organism>
<keyword evidence="9" id="KW-0226">DNA condensation</keyword>
<dbReference type="PANTHER" id="PTHR13108">
    <property type="entry name" value="CONDENSIN COMPLEX SUBUNIT 2"/>
    <property type="match status" value="1"/>
</dbReference>
<reference evidence="12" key="1">
    <citation type="submission" date="2020-06" db="EMBL/GenBank/DDBJ databases">
        <title>Draft genome of Bugula neritina, a colonial animal packing powerful symbionts and potential medicines.</title>
        <authorList>
            <person name="Rayko M."/>
        </authorList>
    </citation>
    <scope>NUCLEOTIDE SEQUENCE [LARGE SCALE GENOMIC DNA]</scope>
    <source>
        <strain evidence="12">Kwan_BN1</strain>
    </source>
</reference>
<keyword evidence="5" id="KW-0158">Chromosome</keyword>
<evidence type="ECO:0000256" key="5">
    <source>
        <dbReference type="ARBA" id="ARBA00022454"/>
    </source>
</evidence>
<evidence type="ECO:0000256" key="10">
    <source>
        <dbReference type="ARBA" id="ARBA00023306"/>
    </source>
</evidence>
<evidence type="ECO:0000256" key="2">
    <source>
        <dbReference type="ARBA" id="ARBA00004496"/>
    </source>
</evidence>
<evidence type="ECO:0000256" key="9">
    <source>
        <dbReference type="ARBA" id="ARBA00023067"/>
    </source>
</evidence>
<dbReference type="GO" id="GO:0051301">
    <property type="term" value="P:cell division"/>
    <property type="evidence" value="ECO:0007669"/>
    <property type="project" value="UniProtKB-KW"/>
</dbReference>
<evidence type="ECO:0000256" key="3">
    <source>
        <dbReference type="ARBA" id="ARBA00009471"/>
    </source>
</evidence>
<comment type="caution">
    <text evidence="12">The sequence shown here is derived from an EMBL/GenBank/DDBJ whole genome shotgun (WGS) entry which is preliminary data.</text>
</comment>
<evidence type="ECO:0000313" key="12">
    <source>
        <dbReference type="EMBL" id="KAF6020750.1"/>
    </source>
</evidence>
<dbReference type="GO" id="GO:0003682">
    <property type="term" value="F:chromatin binding"/>
    <property type="evidence" value="ECO:0007669"/>
    <property type="project" value="TreeGrafter"/>
</dbReference>